<dbReference type="CDD" id="cd00067">
    <property type="entry name" value="GAL4"/>
    <property type="match status" value="1"/>
</dbReference>
<dbReference type="Pfam" id="PF04082">
    <property type="entry name" value="Fungal_trans"/>
    <property type="match status" value="1"/>
</dbReference>
<evidence type="ECO:0000256" key="2">
    <source>
        <dbReference type="ARBA" id="ARBA00023242"/>
    </source>
</evidence>
<dbReference type="OrthoDB" id="4356994at2759"/>
<dbReference type="Gene3D" id="4.10.240.10">
    <property type="entry name" value="Zn(2)-C6 fungal-type DNA-binding domain"/>
    <property type="match status" value="1"/>
</dbReference>
<accession>A0A0P7BN83</accession>
<dbReference type="GO" id="GO:0003677">
    <property type="term" value="F:DNA binding"/>
    <property type="evidence" value="ECO:0007669"/>
    <property type="project" value="InterPro"/>
</dbReference>
<feature type="region of interest" description="Disordered" evidence="3">
    <location>
        <begin position="176"/>
        <end position="209"/>
    </location>
</feature>
<dbReference type="EMBL" id="LKCW01000052">
    <property type="protein sequence ID" value="KPM42198.1"/>
    <property type="molecule type" value="Genomic_DNA"/>
</dbReference>
<dbReference type="SUPFAM" id="SSF57701">
    <property type="entry name" value="Zn2/Cys6 DNA-binding domain"/>
    <property type="match status" value="1"/>
</dbReference>
<comment type="caution">
    <text evidence="5">The sequence shown here is derived from an EMBL/GenBank/DDBJ whole genome shotgun (WGS) entry which is preliminary data.</text>
</comment>
<feature type="compositionally biased region" description="Basic and acidic residues" evidence="3">
    <location>
        <begin position="23"/>
        <end position="32"/>
    </location>
</feature>
<dbReference type="STRING" id="78410.A0A0P7BN83"/>
<dbReference type="GO" id="GO:0008270">
    <property type="term" value="F:zinc ion binding"/>
    <property type="evidence" value="ECO:0007669"/>
    <property type="project" value="InterPro"/>
</dbReference>
<dbReference type="InterPro" id="IPR007219">
    <property type="entry name" value="XnlR_reg_dom"/>
</dbReference>
<evidence type="ECO:0000259" key="4">
    <source>
        <dbReference type="PROSITE" id="PS50048"/>
    </source>
</evidence>
<feature type="domain" description="Zn(2)-C6 fungal-type" evidence="4">
    <location>
        <begin position="80"/>
        <end position="110"/>
    </location>
</feature>
<protein>
    <recommendedName>
        <fullName evidence="4">Zn(2)-C6 fungal-type domain-containing protein</fullName>
    </recommendedName>
</protein>
<feature type="compositionally biased region" description="Polar residues" evidence="3">
    <location>
        <begin position="178"/>
        <end position="202"/>
    </location>
</feature>
<dbReference type="PANTHER" id="PTHR47785:SF5">
    <property type="entry name" value="ZN(II)2CYS6 TRANSCRIPTION FACTOR (EUROFUNG)"/>
    <property type="match status" value="1"/>
</dbReference>
<keyword evidence="2" id="KW-0539">Nucleus</keyword>
<reference evidence="5 6" key="1">
    <citation type="submission" date="2015-09" db="EMBL/GenBank/DDBJ databases">
        <title>Draft genome of a European isolate of the apple canker pathogen Neonectria ditissima.</title>
        <authorList>
            <person name="Gomez-Cortecero A."/>
            <person name="Harrison R.J."/>
            <person name="Armitage A.D."/>
        </authorList>
    </citation>
    <scope>NUCLEOTIDE SEQUENCE [LARGE SCALE GENOMIC DNA]</scope>
    <source>
        <strain evidence="5 6">R09/05</strain>
    </source>
</reference>
<dbReference type="GO" id="GO:0000981">
    <property type="term" value="F:DNA-binding transcription factor activity, RNA polymerase II-specific"/>
    <property type="evidence" value="ECO:0007669"/>
    <property type="project" value="InterPro"/>
</dbReference>
<dbReference type="AlphaFoldDB" id="A0A0P7BN83"/>
<gene>
    <name evidence="5" type="ORF">AK830_g4321</name>
</gene>
<dbReference type="InterPro" id="IPR053181">
    <property type="entry name" value="EcdB-like_regulator"/>
</dbReference>
<feature type="region of interest" description="Disordered" evidence="3">
    <location>
        <begin position="1"/>
        <end position="71"/>
    </location>
</feature>
<evidence type="ECO:0000313" key="5">
    <source>
        <dbReference type="EMBL" id="KPM42198.1"/>
    </source>
</evidence>
<name>A0A0P7BN83_9HYPO</name>
<feature type="region of interest" description="Disordered" evidence="3">
    <location>
        <begin position="470"/>
        <end position="490"/>
    </location>
</feature>
<dbReference type="Pfam" id="PF00172">
    <property type="entry name" value="Zn_clus"/>
    <property type="match status" value="1"/>
</dbReference>
<evidence type="ECO:0000256" key="3">
    <source>
        <dbReference type="SAM" id="MobiDB-lite"/>
    </source>
</evidence>
<dbReference type="PROSITE" id="PS50048">
    <property type="entry name" value="ZN2_CY6_FUNGAL_2"/>
    <property type="match status" value="1"/>
</dbReference>
<dbReference type="CDD" id="cd12148">
    <property type="entry name" value="fungal_TF_MHR"/>
    <property type="match status" value="1"/>
</dbReference>
<evidence type="ECO:0000256" key="1">
    <source>
        <dbReference type="ARBA" id="ARBA00022723"/>
    </source>
</evidence>
<dbReference type="PANTHER" id="PTHR47785">
    <property type="entry name" value="ZN(II)2CYS6 TRANSCRIPTION FACTOR (EUROFUNG)-RELATED-RELATED"/>
    <property type="match status" value="1"/>
</dbReference>
<proteinExistence type="predicted"/>
<dbReference type="PROSITE" id="PS00463">
    <property type="entry name" value="ZN2_CY6_FUNGAL_1"/>
    <property type="match status" value="1"/>
</dbReference>
<dbReference type="Proteomes" id="UP000050424">
    <property type="component" value="Unassembled WGS sequence"/>
</dbReference>
<organism evidence="5 6">
    <name type="scientific">Neonectria ditissima</name>
    <dbReference type="NCBI Taxonomy" id="78410"/>
    <lineage>
        <taxon>Eukaryota</taxon>
        <taxon>Fungi</taxon>
        <taxon>Dikarya</taxon>
        <taxon>Ascomycota</taxon>
        <taxon>Pezizomycotina</taxon>
        <taxon>Sordariomycetes</taxon>
        <taxon>Hypocreomycetidae</taxon>
        <taxon>Hypocreales</taxon>
        <taxon>Nectriaceae</taxon>
        <taxon>Neonectria</taxon>
    </lineage>
</organism>
<sequence length="704" mass="79481">MVDVPFTRPQSGDAPAPPNLRALMERQPEQPEHQPTGLGGEHGTEDVAQGDAGSTQGRSGQKRKRATTADFTRRKRVATACQFCRLRKTKCDNARPCCGYCVRHGAKCVYGDSGWLEDGMDDAEQDEGMGRQILKQLETIKQMLEKNESTLQSNFSVDSPATSLATTTAKALQATASPNVAGSSPWTEVTGNVPHTTSTKTATARPASRPHALARCESLLRWPIFEGIVSKEDAGIESFLIDSDYNARKQDTEGLPRHATREHAGNGIRDDAFVPLCRKFLNHVHPRNPVLDGDELMRLARVAEEEGVRWDSGSCLVLVACALAAYTVPWEPPPTHTDEEQMQLRIKSQMDERAESEAYYLAAKKRFGLLGHSIQDIQCLFLASMYDKYCLQPLQAWFHLREASVRLHARLLGQRQHPDKMEKAVPSQHLEQRVFWSCWRAENELHLEAGLPTSGLEYLSYPDAFPAPPPDLASSQREATHPSAIGTPQDNQRLVDEKGWCYYLAEISLRRAIDETVQVLYQRGEDFWLQQQAYLVRHYHEFEHQISLWHHHLPAAVQFEVDQPSDNEFSYFLYGRFSEWRELVLRPIVYHVLHTPSGGHVHSDTVLHAQKAVDLCADLILKHSSKLRHGGSWFFARKTFLAACIVLAVVLQPYCGLQSPMDWQTLVESSLQTLRFWERDAPDIRKMHTILDSMYTAVRKQAGC</sequence>
<dbReference type="GO" id="GO:0006351">
    <property type="term" value="P:DNA-templated transcription"/>
    <property type="evidence" value="ECO:0007669"/>
    <property type="project" value="InterPro"/>
</dbReference>
<evidence type="ECO:0000313" key="6">
    <source>
        <dbReference type="Proteomes" id="UP000050424"/>
    </source>
</evidence>
<dbReference type="SMART" id="SM00066">
    <property type="entry name" value="GAL4"/>
    <property type="match status" value="1"/>
</dbReference>
<dbReference type="InterPro" id="IPR001138">
    <property type="entry name" value="Zn2Cys6_DnaBD"/>
</dbReference>
<dbReference type="InterPro" id="IPR036864">
    <property type="entry name" value="Zn2-C6_fun-type_DNA-bd_sf"/>
</dbReference>
<keyword evidence="6" id="KW-1185">Reference proteome</keyword>
<keyword evidence="1" id="KW-0479">Metal-binding</keyword>